<proteinExistence type="predicted"/>
<accession>A0AC60QDF5</accession>
<dbReference type="Proteomes" id="UP000805193">
    <property type="component" value="Unassembled WGS sequence"/>
</dbReference>
<reference evidence="1 2" key="1">
    <citation type="journal article" date="2020" name="Cell">
        <title>Large-Scale Comparative Analyses of Tick Genomes Elucidate Their Genetic Diversity and Vector Capacities.</title>
        <authorList>
            <consortium name="Tick Genome and Microbiome Consortium (TIGMIC)"/>
            <person name="Jia N."/>
            <person name="Wang J."/>
            <person name="Shi W."/>
            <person name="Du L."/>
            <person name="Sun Y."/>
            <person name="Zhan W."/>
            <person name="Jiang J.F."/>
            <person name="Wang Q."/>
            <person name="Zhang B."/>
            <person name="Ji P."/>
            <person name="Bell-Sakyi L."/>
            <person name="Cui X.M."/>
            <person name="Yuan T.T."/>
            <person name="Jiang B.G."/>
            <person name="Yang W.F."/>
            <person name="Lam T.T."/>
            <person name="Chang Q.C."/>
            <person name="Ding S.J."/>
            <person name="Wang X.J."/>
            <person name="Zhu J.G."/>
            <person name="Ruan X.D."/>
            <person name="Zhao L."/>
            <person name="Wei J.T."/>
            <person name="Ye R.Z."/>
            <person name="Que T.C."/>
            <person name="Du C.H."/>
            <person name="Zhou Y.H."/>
            <person name="Cheng J.X."/>
            <person name="Dai P.F."/>
            <person name="Guo W.B."/>
            <person name="Han X.H."/>
            <person name="Huang E.J."/>
            <person name="Li L.F."/>
            <person name="Wei W."/>
            <person name="Gao Y.C."/>
            <person name="Liu J.Z."/>
            <person name="Shao H.Z."/>
            <person name="Wang X."/>
            <person name="Wang C.C."/>
            <person name="Yang T.C."/>
            <person name="Huo Q.B."/>
            <person name="Li W."/>
            <person name="Chen H.Y."/>
            <person name="Chen S.E."/>
            <person name="Zhou L.G."/>
            <person name="Ni X.B."/>
            <person name="Tian J.H."/>
            <person name="Sheng Y."/>
            <person name="Liu T."/>
            <person name="Pan Y.S."/>
            <person name="Xia L.Y."/>
            <person name="Li J."/>
            <person name="Zhao F."/>
            <person name="Cao W.C."/>
        </authorList>
    </citation>
    <scope>NUCLEOTIDE SEQUENCE [LARGE SCALE GENOMIC DNA]</scope>
    <source>
        <strain evidence="1">Iper-2018</strain>
    </source>
</reference>
<protein>
    <submittedName>
        <fullName evidence="1">Uncharacterized protein</fullName>
    </submittedName>
</protein>
<organism evidence="1 2">
    <name type="scientific">Ixodes persulcatus</name>
    <name type="common">Taiga tick</name>
    <dbReference type="NCBI Taxonomy" id="34615"/>
    <lineage>
        <taxon>Eukaryota</taxon>
        <taxon>Metazoa</taxon>
        <taxon>Ecdysozoa</taxon>
        <taxon>Arthropoda</taxon>
        <taxon>Chelicerata</taxon>
        <taxon>Arachnida</taxon>
        <taxon>Acari</taxon>
        <taxon>Parasitiformes</taxon>
        <taxon>Ixodida</taxon>
        <taxon>Ixodoidea</taxon>
        <taxon>Ixodidae</taxon>
        <taxon>Ixodinae</taxon>
        <taxon>Ixodes</taxon>
    </lineage>
</organism>
<evidence type="ECO:0000313" key="1">
    <source>
        <dbReference type="EMBL" id="KAG0432116.1"/>
    </source>
</evidence>
<keyword evidence="2" id="KW-1185">Reference proteome</keyword>
<evidence type="ECO:0000313" key="2">
    <source>
        <dbReference type="Proteomes" id="UP000805193"/>
    </source>
</evidence>
<gene>
    <name evidence="1" type="ORF">HPB47_021138</name>
</gene>
<comment type="caution">
    <text evidence="1">The sequence shown here is derived from an EMBL/GenBank/DDBJ whole genome shotgun (WGS) entry which is preliminary data.</text>
</comment>
<dbReference type="EMBL" id="JABSTQ010009176">
    <property type="protein sequence ID" value="KAG0432116.1"/>
    <property type="molecule type" value="Genomic_DNA"/>
</dbReference>
<name>A0AC60QDF5_IXOPE</name>
<sequence>MQIPRAVFRASRGWVERMMKRNGFSLGRRTTICQKLPLARNDSFPRLEETTGGSSSATARAPAPGHTPDPDPGEIEFQGPGERVDKEAEPEQGSKRSLSSFTVGGSFGSRELGTQRHQRHSRVLFAGTSTTNPQDGDIQQHDTPASAKSSDATSGPVLTYGQHGTMNAATQEAFHLLHPPQASSPSPYLLELQRTIVRDVFQAPEYRTRREQGTSPTSSGGDWGDSNEDAVDVTVGDVFRSRTQDVI</sequence>